<feature type="compositionally biased region" description="Polar residues" evidence="1">
    <location>
        <begin position="1"/>
        <end position="10"/>
    </location>
</feature>
<dbReference type="EMBL" id="GBXM01105600">
    <property type="protein sequence ID" value="JAH02977.1"/>
    <property type="molecule type" value="Transcribed_RNA"/>
</dbReference>
<evidence type="ECO:0000313" key="2">
    <source>
        <dbReference type="EMBL" id="JAH02977.1"/>
    </source>
</evidence>
<accession>A0A0E9PFC5</accession>
<feature type="region of interest" description="Disordered" evidence="1">
    <location>
        <begin position="1"/>
        <end position="40"/>
    </location>
</feature>
<feature type="compositionally biased region" description="Low complexity" evidence="1">
    <location>
        <begin position="17"/>
        <end position="40"/>
    </location>
</feature>
<protein>
    <submittedName>
        <fullName evidence="2">Uncharacterized protein</fullName>
    </submittedName>
</protein>
<organism evidence="2">
    <name type="scientific">Anguilla anguilla</name>
    <name type="common">European freshwater eel</name>
    <name type="synonym">Muraena anguilla</name>
    <dbReference type="NCBI Taxonomy" id="7936"/>
    <lineage>
        <taxon>Eukaryota</taxon>
        <taxon>Metazoa</taxon>
        <taxon>Chordata</taxon>
        <taxon>Craniata</taxon>
        <taxon>Vertebrata</taxon>
        <taxon>Euteleostomi</taxon>
        <taxon>Actinopterygii</taxon>
        <taxon>Neopterygii</taxon>
        <taxon>Teleostei</taxon>
        <taxon>Anguilliformes</taxon>
        <taxon>Anguillidae</taxon>
        <taxon>Anguilla</taxon>
    </lineage>
</organism>
<dbReference type="AlphaFoldDB" id="A0A0E9PFC5"/>
<sequence length="55" mass="6674">MEQYRSCQRYTKQRDPNNNNNYNNINKHNNNGNNNNNHYNKMTLCGTLQDRIRND</sequence>
<name>A0A0E9PFC5_ANGAN</name>
<reference evidence="2" key="2">
    <citation type="journal article" date="2015" name="Fish Shellfish Immunol.">
        <title>Early steps in the European eel (Anguilla anguilla)-Vibrio vulnificus interaction in the gills: Role of the RtxA13 toxin.</title>
        <authorList>
            <person name="Callol A."/>
            <person name="Pajuelo D."/>
            <person name="Ebbesson L."/>
            <person name="Teles M."/>
            <person name="MacKenzie S."/>
            <person name="Amaro C."/>
        </authorList>
    </citation>
    <scope>NUCLEOTIDE SEQUENCE</scope>
</reference>
<proteinExistence type="predicted"/>
<reference evidence="2" key="1">
    <citation type="submission" date="2014-11" db="EMBL/GenBank/DDBJ databases">
        <authorList>
            <person name="Amaro Gonzalez C."/>
        </authorList>
    </citation>
    <scope>NUCLEOTIDE SEQUENCE</scope>
</reference>
<evidence type="ECO:0000256" key="1">
    <source>
        <dbReference type="SAM" id="MobiDB-lite"/>
    </source>
</evidence>